<feature type="domain" description="DUF4116" evidence="1">
    <location>
        <begin position="187"/>
        <end position="235"/>
    </location>
</feature>
<feature type="domain" description="DUF4116" evidence="1">
    <location>
        <begin position="507"/>
        <end position="560"/>
    </location>
</feature>
<evidence type="ECO:0000313" key="3">
    <source>
        <dbReference type="Proteomes" id="UP001153069"/>
    </source>
</evidence>
<feature type="domain" description="DUF4116" evidence="1">
    <location>
        <begin position="843"/>
        <end position="882"/>
    </location>
</feature>
<gene>
    <name evidence="2" type="ORF">SEMRO_582_G170470.1</name>
</gene>
<feature type="domain" description="DUF4116" evidence="1">
    <location>
        <begin position="240"/>
        <end position="284"/>
    </location>
</feature>
<proteinExistence type="predicted"/>
<comment type="caution">
    <text evidence="2">The sequence shown here is derived from an EMBL/GenBank/DDBJ whole genome shotgun (WGS) entry which is preliminary data.</text>
</comment>
<protein>
    <recommendedName>
        <fullName evidence="1">DUF4116 domain-containing protein</fullName>
    </recommendedName>
</protein>
<feature type="domain" description="DUF4116" evidence="1">
    <location>
        <begin position="662"/>
        <end position="710"/>
    </location>
</feature>
<organism evidence="2 3">
    <name type="scientific">Seminavis robusta</name>
    <dbReference type="NCBI Taxonomy" id="568900"/>
    <lineage>
        <taxon>Eukaryota</taxon>
        <taxon>Sar</taxon>
        <taxon>Stramenopiles</taxon>
        <taxon>Ochrophyta</taxon>
        <taxon>Bacillariophyta</taxon>
        <taxon>Bacillariophyceae</taxon>
        <taxon>Bacillariophycidae</taxon>
        <taxon>Naviculales</taxon>
        <taxon>Naviculaceae</taxon>
        <taxon>Seminavis</taxon>
    </lineage>
</organism>
<dbReference type="AlphaFoldDB" id="A0A9N8E2B8"/>
<dbReference type="EMBL" id="CAICTM010000581">
    <property type="protein sequence ID" value="CAB9513276.1"/>
    <property type="molecule type" value="Genomic_DNA"/>
</dbReference>
<evidence type="ECO:0000313" key="2">
    <source>
        <dbReference type="EMBL" id="CAB9513276.1"/>
    </source>
</evidence>
<name>A0A9N8E2B8_9STRA</name>
<feature type="domain" description="DUF4116" evidence="1">
    <location>
        <begin position="341"/>
        <end position="385"/>
    </location>
</feature>
<evidence type="ECO:0000259" key="1">
    <source>
        <dbReference type="Pfam" id="PF13475"/>
    </source>
</evidence>
<dbReference type="Pfam" id="PF13475">
    <property type="entry name" value="DUF4116"/>
    <property type="match status" value="10"/>
</dbReference>
<accession>A0A9N8E2B8</accession>
<feature type="domain" description="DUF4116" evidence="1">
    <location>
        <begin position="612"/>
        <end position="659"/>
    </location>
</feature>
<keyword evidence="3" id="KW-1185">Reference proteome</keyword>
<dbReference type="InterPro" id="IPR025197">
    <property type="entry name" value="DUF4116"/>
</dbReference>
<feature type="domain" description="DUF4116" evidence="1">
    <location>
        <begin position="767"/>
        <end position="815"/>
    </location>
</feature>
<reference evidence="2" key="1">
    <citation type="submission" date="2020-06" db="EMBL/GenBank/DDBJ databases">
        <authorList>
            <consortium name="Plant Systems Biology data submission"/>
        </authorList>
    </citation>
    <scope>NUCLEOTIDE SEQUENCE</scope>
    <source>
        <strain evidence="2">D6</strain>
    </source>
</reference>
<dbReference type="Proteomes" id="UP001153069">
    <property type="component" value="Unassembled WGS sequence"/>
</dbReference>
<feature type="domain" description="DUF4116" evidence="1">
    <location>
        <begin position="13"/>
        <end position="61"/>
    </location>
</feature>
<dbReference type="OrthoDB" id="417249at2759"/>
<sequence>MPDYQHDDEDESDRSQVMQAVLDDGRALEKVGPRYQDDYQVVMAAVKQFGPALKYASERLRANRAIVVAAIWQKDRWHLASRANQYEFPIQFAAPQFQNDDCLLKELAKEDPLRLLRQMKKTSYGNKKDVVLTAMRNYIGKDPVIYDVSEELREDSDVFSMAAEMAMNTCVTSNLSAVVGLTRCSDDKDFMMNVLTHYGSFLIYASDTLKDDADLVLAAVQQSGTPLQFASERLRADVAIATAAVQKSGMALQFVPSQLQANRELVLSAVQNDGNALQFASATLQEDEEVAIMAMQSLRIRRDGWLAIATDKIRANRRVVRQAVRHYGYQLRYAAQELQDDKGIVMDAVRQDGTALLYASTRLQQDAEVVMVAVQQNAKALRHASGGCKLNFSINIAAVASAGSATDPALSCVPRLLLNDQEFVLALVRAKPRALARFFRRGWMGSMVGCADEREFVLQLISHLSPLFPLEYCDWFPLKRSDRSILLAAVQKRGLALEAASEQHKDDPSIVLRAVQNNGRALRCASARLQNDRNIVMAAVSSVRRPSDHRCLGYAHNEMRDNKEIVMIAVSHNGLELKFASRRLQQDRDVVLAAVESNPMALEHASEDLKADTEIVVRALKKEGRVLRFATERLRGDVDLVMMAISSTWTALRYAAESVRNDEGVVLAAISKNGVAMSFAGDSLKNDDSFVAKAVERDGIALSYTGDKLKRDPFLRRVAFDGRKLPSACGSCFSQDDGGEELALAITRSSWFSFDLMSRVPKRHLGDKGFMMKAVQRNGLAIRYARGGLQNDTEIVLAAVANDSHALGSASARLRDDKAVVMAAANSNRGLCLRHASFRLCANKDVVLAAMRCDGLSLRDASYELRADKDAALAALKQNKRAHGYIMGDAASDREVLIAAGLVEFSNHDIIVFAVNALQGRYIVP</sequence>
<feature type="domain" description="DUF4116" evidence="1">
    <location>
        <begin position="562"/>
        <end position="610"/>
    </location>
</feature>